<keyword evidence="3" id="KW-1185">Reference proteome</keyword>
<evidence type="ECO:0000256" key="1">
    <source>
        <dbReference type="SAM" id="MobiDB-lite"/>
    </source>
</evidence>
<sequence length="109" mass="11021">MDSLTTHPATAQQAKAFTSPASLSFPGGAHHLASPPDAKDPALVNQSQSQSQQPVQQQAQQNGTESASPGAPAQSQAVAAQPASSAGVSGIVPPCRISSPLSIWIVGWI</sequence>
<proteinExistence type="predicted"/>
<reference evidence="2 3" key="1">
    <citation type="journal article" date="2016" name="Genome Biol. Evol.">
        <title>Divergent and convergent evolution of fungal pathogenicity.</title>
        <authorList>
            <person name="Shang Y."/>
            <person name="Xiao G."/>
            <person name="Zheng P."/>
            <person name="Cen K."/>
            <person name="Zhan S."/>
            <person name="Wang C."/>
        </authorList>
    </citation>
    <scope>NUCLEOTIDE SEQUENCE [LARGE SCALE GENOMIC DNA]</scope>
    <source>
        <strain evidence="2 3">ARSEF 7405</strain>
    </source>
</reference>
<dbReference type="EMBL" id="AZGZ01000067">
    <property type="protein sequence ID" value="KZZ86564.1"/>
    <property type="molecule type" value="Genomic_DNA"/>
</dbReference>
<comment type="caution">
    <text evidence="2">The sequence shown here is derived from an EMBL/GenBank/DDBJ whole genome shotgun (WGS) entry which is preliminary data.</text>
</comment>
<organism evidence="2 3">
    <name type="scientific">Ascosphaera apis ARSEF 7405</name>
    <dbReference type="NCBI Taxonomy" id="392613"/>
    <lineage>
        <taxon>Eukaryota</taxon>
        <taxon>Fungi</taxon>
        <taxon>Dikarya</taxon>
        <taxon>Ascomycota</taxon>
        <taxon>Pezizomycotina</taxon>
        <taxon>Eurotiomycetes</taxon>
        <taxon>Eurotiomycetidae</taxon>
        <taxon>Onygenales</taxon>
        <taxon>Ascosphaeraceae</taxon>
        <taxon>Ascosphaera</taxon>
    </lineage>
</organism>
<dbReference type="Proteomes" id="UP000242877">
    <property type="component" value="Unassembled WGS sequence"/>
</dbReference>
<dbReference type="OrthoDB" id="2127950at2759"/>
<gene>
    <name evidence="2" type="ORF">AAP_06438</name>
</gene>
<evidence type="ECO:0000313" key="3">
    <source>
        <dbReference type="Proteomes" id="UP000242877"/>
    </source>
</evidence>
<feature type="region of interest" description="Disordered" evidence="1">
    <location>
        <begin position="1"/>
        <end position="96"/>
    </location>
</feature>
<feature type="compositionally biased region" description="Polar residues" evidence="1">
    <location>
        <begin position="1"/>
        <end position="22"/>
    </location>
</feature>
<feature type="compositionally biased region" description="Low complexity" evidence="1">
    <location>
        <begin position="46"/>
        <end position="90"/>
    </location>
</feature>
<evidence type="ECO:0000313" key="2">
    <source>
        <dbReference type="EMBL" id="KZZ86564.1"/>
    </source>
</evidence>
<name>A0A167UST6_9EURO</name>
<protein>
    <submittedName>
        <fullName evidence="2">TATA-box binding protein</fullName>
    </submittedName>
</protein>
<dbReference type="VEuPathDB" id="FungiDB:AAP_06438"/>
<accession>A0A167UST6</accession>
<dbReference type="AlphaFoldDB" id="A0A167UST6"/>